<proteinExistence type="inferred from homology"/>
<comment type="similarity">
    <text evidence="1">Belongs to the peptidase C14B family.</text>
</comment>
<evidence type="ECO:0000256" key="1">
    <source>
        <dbReference type="ARBA" id="ARBA00009005"/>
    </source>
</evidence>
<name>A0AAV6WDU3_9LAMI</name>
<organism evidence="2 3">
    <name type="scientific">Buddleja alternifolia</name>
    <dbReference type="NCBI Taxonomy" id="168488"/>
    <lineage>
        <taxon>Eukaryota</taxon>
        <taxon>Viridiplantae</taxon>
        <taxon>Streptophyta</taxon>
        <taxon>Embryophyta</taxon>
        <taxon>Tracheophyta</taxon>
        <taxon>Spermatophyta</taxon>
        <taxon>Magnoliopsida</taxon>
        <taxon>eudicotyledons</taxon>
        <taxon>Gunneridae</taxon>
        <taxon>Pentapetalae</taxon>
        <taxon>asterids</taxon>
        <taxon>lamiids</taxon>
        <taxon>Lamiales</taxon>
        <taxon>Scrophulariaceae</taxon>
        <taxon>Buddlejeae</taxon>
        <taxon>Buddleja</taxon>
    </lineage>
</organism>
<evidence type="ECO:0000313" key="2">
    <source>
        <dbReference type="EMBL" id="KAG8368661.1"/>
    </source>
</evidence>
<dbReference type="GO" id="GO:0005737">
    <property type="term" value="C:cytoplasm"/>
    <property type="evidence" value="ECO:0007669"/>
    <property type="project" value="TreeGrafter"/>
</dbReference>
<dbReference type="EMBL" id="WHWC01000015">
    <property type="protein sequence ID" value="KAG8368661.1"/>
    <property type="molecule type" value="Genomic_DNA"/>
</dbReference>
<dbReference type="PANTHER" id="PTHR48104">
    <property type="entry name" value="METACASPASE-4"/>
    <property type="match status" value="1"/>
</dbReference>
<comment type="caution">
    <text evidence="2">The sequence shown here is derived from an EMBL/GenBank/DDBJ whole genome shotgun (WGS) entry which is preliminary data.</text>
</comment>
<accession>A0AAV6WDU3</accession>
<dbReference type="GO" id="GO:0006508">
    <property type="term" value="P:proteolysis"/>
    <property type="evidence" value="ECO:0007669"/>
    <property type="project" value="TreeGrafter"/>
</dbReference>
<keyword evidence="3" id="KW-1185">Reference proteome</keyword>
<dbReference type="Proteomes" id="UP000826271">
    <property type="component" value="Unassembled WGS sequence"/>
</dbReference>
<evidence type="ECO:0000313" key="3">
    <source>
        <dbReference type="Proteomes" id="UP000826271"/>
    </source>
</evidence>
<sequence>MHGHGKQEREMQFLRHANIGASLQTCYSVCSMSNYHPPQHNDPFGQTHNSIFCATNRHKDMPPTASSNTNMKVPRMNNYSSGTSGFGYYSEQARFSAPGVPVSAHGRKRAVLCGVSYYSQRCRLNGTVNDVKCMRNFLIQRLAFPSDSILILTGRRVSE</sequence>
<dbReference type="AlphaFoldDB" id="A0AAV6WDU3"/>
<protein>
    <submittedName>
        <fullName evidence="2">Uncharacterized protein</fullName>
    </submittedName>
</protein>
<dbReference type="GO" id="GO:0004197">
    <property type="term" value="F:cysteine-type endopeptidase activity"/>
    <property type="evidence" value="ECO:0007669"/>
    <property type="project" value="TreeGrafter"/>
</dbReference>
<gene>
    <name evidence="2" type="ORF">BUALT_Bualt15G0068900</name>
</gene>
<dbReference type="PANTHER" id="PTHR48104:SF17">
    <property type="entry name" value="METACASPASE-3"/>
    <property type="match status" value="1"/>
</dbReference>
<dbReference type="InterPro" id="IPR050452">
    <property type="entry name" value="Metacaspase"/>
</dbReference>
<dbReference type="Gene3D" id="3.40.50.12660">
    <property type="match status" value="1"/>
</dbReference>
<reference evidence="2" key="1">
    <citation type="submission" date="2019-10" db="EMBL/GenBank/DDBJ databases">
        <authorList>
            <person name="Zhang R."/>
            <person name="Pan Y."/>
            <person name="Wang J."/>
            <person name="Ma R."/>
            <person name="Yu S."/>
        </authorList>
    </citation>
    <scope>NUCLEOTIDE SEQUENCE</scope>
    <source>
        <strain evidence="2">LA-IB0</strain>
        <tissue evidence="2">Leaf</tissue>
    </source>
</reference>